<accession>A0AAV7EML6</accession>
<protein>
    <submittedName>
        <fullName evidence="2">Uncharacterized protein</fullName>
    </submittedName>
</protein>
<comment type="caution">
    <text evidence="2">The sequence shown here is derived from an EMBL/GenBank/DDBJ whole genome shotgun (WGS) entry which is preliminary data.</text>
</comment>
<evidence type="ECO:0000313" key="3">
    <source>
        <dbReference type="Proteomes" id="UP000825729"/>
    </source>
</evidence>
<dbReference type="Proteomes" id="UP000825729">
    <property type="component" value="Unassembled WGS sequence"/>
</dbReference>
<sequence length="51" mass="5451">MRLVGLEGEEVSDSGQNNGDGIGEDKDCLGVGRGGLYMEEVAYTCKERLIS</sequence>
<evidence type="ECO:0000313" key="2">
    <source>
        <dbReference type="EMBL" id="KAG9449649.1"/>
    </source>
</evidence>
<gene>
    <name evidence="2" type="ORF">H6P81_009614</name>
</gene>
<dbReference type="EMBL" id="JAINDJ010000004">
    <property type="protein sequence ID" value="KAG9449649.1"/>
    <property type="molecule type" value="Genomic_DNA"/>
</dbReference>
<feature type="region of interest" description="Disordered" evidence="1">
    <location>
        <begin position="1"/>
        <end position="24"/>
    </location>
</feature>
<organism evidence="2 3">
    <name type="scientific">Aristolochia fimbriata</name>
    <name type="common">White veined hardy Dutchman's pipe vine</name>
    <dbReference type="NCBI Taxonomy" id="158543"/>
    <lineage>
        <taxon>Eukaryota</taxon>
        <taxon>Viridiplantae</taxon>
        <taxon>Streptophyta</taxon>
        <taxon>Embryophyta</taxon>
        <taxon>Tracheophyta</taxon>
        <taxon>Spermatophyta</taxon>
        <taxon>Magnoliopsida</taxon>
        <taxon>Magnoliidae</taxon>
        <taxon>Piperales</taxon>
        <taxon>Aristolochiaceae</taxon>
        <taxon>Aristolochia</taxon>
    </lineage>
</organism>
<name>A0AAV7EML6_ARIFI</name>
<proteinExistence type="predicted"/>
<dbReference type="AlphaFoldDB" id="A0AAV7EML6"/>
<evidence type="ECO:0000256" key="1">
    <source>
        <dbReference type="SAM" id="MobiDB-lite"/>
    </source>
</evidence>
<keyword evidence="3" id="KW-1185">Reference proteome</keyword>
<reference evidence="2 3" key="1">
    <citation type="submission" date="2021-07" db="EMBL/GenBank/DDBJ databases">
        <title>The Aristolochia fimbriata genome: insights into angiosperm evolution, floral development and chemical biosynthesis.</title>
        <authorList>
            <person name="Jiao Y."/>
        </authorList>
    </citation>
    <scope>NUCLEOTIDE SEQUENCE [LARGE SCALE GENOMIC DNA]</scope>
    <source>
        <strain evidence="2">IBCAS-2021</strain>
        <tissue evidence="2">Leaf</tissue>
    </source>
</reference>